<proteinExistence type="predicted"/>
<gene>
    <name evidence="2" type="ORF">NLI96_g12157</name>
</gene>
<evidence type="ECO:0000313" key="2">
    <source>
        <dbReference type="EMBL" id="KAJ3474946.1"/>
    </source>
</evidence>
<accession>A0AAD5UVB3</accession>
<dbReference type="Proteomes" id="UP001212997">
    <property type="component" value="Unassembled WGS sequence"/>
</dbReference>
<reference evidence="2" key="1">
    <citation type="submission" date="2022-07" db="EMBL/GenBank/DDBJ databases">
        <title>Genome Sequence of Physisporinus lineatus.</title>
        <authorList>
            <person name="Buettner E."/>
        </authorList>
    </citation>
    <scope>NUCLEOTIDE SEQUENCE</scope>
    <source>
        <strain evidence="2">VT162</strain>
    </source>
</reference>
<protein>
    <submittedName>
        <fullName evidence="2">Uncharacterized protein</fullName>
    </submittedName>
</protein>
<dbReference type="EMBL" id="JANAWD010000948">
    <property type="protein sequence ID" value="KAJ3474946.1"/>
    <property type="molecule type" value="Genomic_DNA"/>
</dbReference>
<keyword evidence="3" id="KW-1185">Reference proteome</keyword>
<name>A0AAD5UVB3_9APHY</name>
<comment type="caution">
    <text evidence="2">The sequence shown here is derived from an EMBL/GenBank/DDBJ whole genome shotgun (WGS) entry which is preliminary data.</text>
</comment>
<feature type="region of interest" description="Disordered" evidence="1">
    <location>
        <begin position="1"/>
        <end position="23"/>
    </location>
</feature>
<sequence>MPATRRVTRSQTQARRENAKNDEIHTIRVPVDLADLGSVLMPDNSHSHVDVPEDGYSGLPADATAFRTTGNTLLPDVTAALLNTVNPCQRRKIPDVAPRRKPYDRPPKGDPNHRSRSQQRNSMRNAIRLAEKKASEESAGPTGYRVSSQASIKFSKPVVIPLTNADASDLKASEGAYQSKSIKTVTDTTILTVEECHRRRYLEVGWNGRDTVVMVDQQSRVLAVLVGRPDDPGWENTLKEATKAMREAMDKLIFPCNKCQTIPHDKRCKDCKKGRGDYQAISVGLSLGNGTLVPGMLKQDPRNLAILLELVSNKHVRRLAGFANSCLAFYFPKLYRELAEMLDKLYDRDPSLQRLFPSLFPGATFNFGPQTVTLPHFDSKNKGNGIVSLCSLGDFDHLKGGHVVFLTLRLFIQFPSGSTILFPSAIIEHANTPIKPEETRMSFTQWMAGGLFRWVDYGFQLMGDCEKRNPTLYKQLQMGRKTAWDRALQSFSVYNELQKDHARCFPPKHQEYVE</sequence>
<dbReference type="Gene3D" id="3.60.130.30">
    <property type="match status" value="1"/>
</dbReference>
<feature type="compositionally biased region" description="Basic and acidic residues" evidence="1">
    <location>
        <begin position="92"/>
        <end position="113"/>
    </location>
</feature>
<evidence type="ECO:0000256" key="1">
    <source>
        <dbReference type="SAM" id="MobiDB-lite"/>
    </source>
</evidence>
<evidence type="ECO:0000313" key="3">
    <source>
        <dbReference type="Proteomes" id="UP001212997"/>
    </source>
</evidence>
<feature type="region of interest" description="Disordered" evidence="1">
    <location>
        <begin position="90"/>
        <end position="122"/>
    </location>
</feature>
<feature type="compositionally biased region" description="Basic and acidic residues" evidence="1">
    <location>
        <begin position="14"/>
        <end position="23"/>
    </location>
</feature>
<dbReference type="AlphaFoldDB" id="A0AAD5UVB3"/>
<organism evidence="2 3">
    <name type="scientific">Meripilus lineatus</name>
    <dbReference type="NCBI Taxonomy" id="2056292"/>
    <lineage>
        <taxon>Eukaryota</taxon>
        <taxon>Fungi</taxon>
        <taxon>Dikarya</taxon>
        <taxon>Basidiomycota</taxon>
        <taxon>Agaricomycotina</taxon>
        <taxon>Agaricomycetes</taxon>
        <taxon>Polyporales</taxon>
        <taxon>Meripilaceae</taxon>
        <taxon>Meripilus</taxon>
    </lineage>
</organism>